<evidence type="ECO:0000313" key="4">
    <source>
        <dbReference type="Proteomes" id="UP000051586"/>
    </source>
</evidence>
<name>A0A0R2CUW5_9LACO</name>
<accession>A0A0R2CUW5</accession>
<dbReference type="AlphaFoldDB" id="A0A0R2CUW5"/>
<reference evidence="3 4" key="1">
    <citation type="journal article" date="2015" name="Genome Announc.">
        <title>Expanding the biotechnology potential of lactobacilli through comparative genomics of 213 strains and associated genera.</title>
        <authorList>
            <person name="Sun Z."/>
            <person name="Harris H.M."/>
            <person name="McCann A."/>
            <person name="Guo C."/>
            <person name="Argimon S."/>
            <person name="Zhang W."/>
            <person name="Yang X."/>
            <person name="Jeffery I.B."/>
            <person name="Cooney J.C."/>
            <person name="Kagawa T.F."/>
            <person name="Liu W."/>
            <person name="Song Y."/>
            <person name="Salvetti E."/>
            <person name="Wrobel A."/>
            <person name="Rasinkangas P."/>
            <person name="Parkhill J."/>
            <person name="Rea M.C."/>
            <person name="O'Sullivan O."/>
            <person name="Ritari J."/>
            <person name="Douillard F.P."/>
            <person name="Paul Ross R."/>
            <person name="Yang R."/>
            <person name="Briner A.E."/>
            <person name="Felis G.E."/>
            <person name="de Vos W.M."/>
            <person name="Barrangou R."/>
            <person name="Klaenhammer T.R."/>
            <person name="Caufield P.W."/>
            <person name="Cui Y."/>
            <person name="Zhang H."/>
            <person name="O'Toole P.W."/>
        </authorList>
    </citation>
    <scope>NUCLEOTIDE SEQUENCE [LARGE SCALE GENOMIC DNA]</scope>
    <source>
        <strain evidence="3 4">DSM 22689</strain>
    </source>
</reference>
<gene>
    <name evidence="3" type="ORF">FC87_GL000596</name>
</gene>
<organism evidence="3 4">
    <name type="scientific">Fructilactobacillus florum DSM 22689 = JCM 16035</name>
    <dbReference type="NCBI Taxonomy" id="1423745"/>
    <lineage>
        <taxon>Bacteria</taxon>
        <taxon>Bacillati</taxon>
        <taxon>Bacillota</taxon>
        <taxon>Bacilli</taxon>
        <taxon>Lactobacillales</taxon>
        <taxon>Lactobacillaceae</taxon>
        <taxon>Fructilactobacillus</taxon>
    </lineage>
</organism>
<dbReference type="PANTHER" id="PTHR34654">
    <property type="entry name" value="UPF0109 PROTEIN SCO5592"/>
    <property type="match status" value="1"/>
</dbReference>
<dbReference type="GO" id="GO:0003723">
    <property type="term" value="F:RNA binding"/>
    <property type="evidence" value="ECO:0007669"/>
    <property type="project" value="UniProtKB-KW"/>
</dbReference>
<dbReference type="Pfam" id="PF13083">
    <property type="entry name" value="KH_KhpA-B"/>
    <property type="match status" value="1"/>
</dbReference>
<sequence>MTIVKPLVKFPDEVNIRHRESPEFHEFILSTNPKDVGRVIGKHGRVAQTVRALVYSVHVQDDKRVKLIINDGK</sequence>
<proteinExistence type="predicted"/>
<evidence type="ECO:0000256" key="1">
    <source>
        <dbReference type="ARBA" id="ARBA00022490"/>
    </source>
</evidence>
<dbReference type="CDD" id="cd22533">
    <property type="entry name" value="KH-II_YlqC-like"/>
    <property type="match status" value="1"/>
</dbReference>
<keyword evidence="2" id="KW-0694">RNA-binding</keyword>
<comment type="caution">
    <text evidence="3">The sequence shown here is derived from an EMBL/GenBank/DDBJ whole genome shotgun (WGS) entry which is preliminary data.</text>
</comment>
<evidence type="ECO:0000256" key="2">
    <source>
        <dbReference type="ARBA" id="ARBA00022884"/>
    </source>
</evidence>
<dbReference type="Proteomes" id="UP000051586">
    <property type="component" value="Unassembled WGS sequence"/>
</dbReference>
<dbReference type="InterPro" id="IPR020627">
    <property type="entry name" value="KhpA"/>
</dbReference>
<dbReference type="PANTHER" id="PTHR34654:SF1">
    <property type="entry name" value="RNA-BINDING PROTEIN KHPA"/>
    <property type="match status" value="1"/>
</dbReference>
<protein>
    <submittedName>
        <fullName evidence="3">Uncharacterized protein</fullName>
    </submittedName>
</protein>
<dbReference type="STRING" id="1423745.GCA_001311215_00140"/>
<dbReference type="EMBL" id="AYZI01000003">
    <property type="protein sequence ID" value="KRM91772.1"/>
    <property type="molecule type" value="Genomic_DNA"/>
</dbReference>
<dbReference type="PATRIC" id="fig|1423745.4.peg.636"/>
<evidence type="ECO:0000313" key="3">
    <source>
        <dbReference type="EMBL" id="KRM91772.1"/>
    </source>
</evidence>
<keyword evidence="1" id="KW-0963">Cytoplasm</keyword>